<evidence type="ECO:0000313" key="2">
    <source>
        <dbReference type="EMBL" id="ABT16615.1"/>
    </source>
</evidence>
<dbReference type="KEGG" id="vg:5470601"/>
<feature type="transmembrane region" description="Helical" evidence="1">
    <location>
        <begin position="6"/>
        <end position="26"/>
    </location>
</feature>
<accession>A7K991</accession>
<name>A7K991_9PHYC</name>
<dbReference type="EMBL" id="EF101928">
    <property type="protein sequence ID" value="ABT16615.1"/>
    <property type="molecule type" value="Genomic_DNA"/>
</dbReference>
<dbReference type="Proteomes" id="UP000202420">
    <property type="component" value="Segment"/>
</dbReference>
<keyword evidence="1" id="KW-1133">Transmembrane helix</keyword>
<keyword evidence="1" id="KW-0812">Transmembrane</keyword>
<evidence type="ECO:0000256" key="1">
    <source>
        <dbReference type="SAM" id="Phobius"/>
    </source>
</evidence>
<protein>
    <submittedName>
        <fullName evidence="2">Uncharacterized protein Z481L</fullName>
    </submittedName>
</protein>
<evidence type="ECO:0000313" key="3">
    <source>
        <dbReference type="Proteomes" id="UP000202420"/>
    </source>
</evidence>
<proteinExistence type="predicted"/>
<dbReference type="GeneID" id="5470601"/>
<keyword evidence="3" id="KW-1185">Reference proteome</keyword>
<gene>
    <name evidence="2" type="primary">Z481L</name>
    <name evidence="2" type="ORF">ATCV1_Z481L</name>
</gene>
<reference evidence="2 3" key="1">
    <citation type="submission" date="2006-09" db="EMBL/GenBank/DDBJ databases">
        <title>Sequence and annotation of the 288-kb ATCV-1 virus that infects an endosymbiotic Chlorella strain of the heliozoon Acanthocystis turfacea.</title>
        <authorList>
            <person name="Fitzgerald L.A."/>
            <person name="Graves M.V."/>
            <person name="Li X."/>
            <person name="Pfitzner A.J.P."/>
            <person name="Hartigan J."/>
            <person name="Van Etten J.L."/>
        </authorList>
    </citation>
    <scope>NUCLEOTIDE SEQUENCE [LARGE SCALE GENOMIC DNA]</scope>
    <source>
        <strain evidence="2 3">ATCV-1</strain>
    </source>
</reference>
<sequence length="73" mass="7799">MKLTIATVVGALAIVAFVVFVMSFLIRNRKKKENYMSGATLGPLLRSPNSETHDVLEWSLGGFGGSPKAGCSK</sequence>
<keyword evidence="1" id="KW-0472">Membrane</keyword>
<dbReference type="RefSeq" id="YP_001426962.1">
    <property type="nucleotide sequence ID" value="NC_008724.1"/>
</dbReference>
<organism evidence="2 3">
    <name type="scientific">Chlorovirus heliozoae</name>
    <dbReference type="NCBI Taxonomy" id="322019"/>
    <lineage>
        <taxon>Viruses</taxon>
        <taxon>Varidnaviria</taxon>
        <taxon>Bamfordvirae</taxon>
        <taxon>Nucleocytoviricota</taxon>
        <taxon>Megaviricetes</taxon>
        <taxon>Algavirales</taxon>
        <taxon>Phycodnaviridae</taxon>
        <taxon>Chlorovirus</taxon>
    </lineage>
</organism>